<dbReference type="InterPro" id="IPR027417">
    <property type="entry name" value="P-loop_NTPase"/>
</dbReference>
<dbReference type="InterPro" id="IPR001977">
    <property type="entry name" value="Depp_CoAkinase"/>
</dbReference>
<dbReference type="GO" id="GO:0004140">
    <property type="term" value="F:dephospho-CoA kinase activity"/>
    <property type="evidence" value="ECO:0007669"/>
    <property type="project" value="InterPro"/>
</dbReference>
<sequence>MRIVGLSGSIATGKSTVTTLLRQRKVVVIDCDEIAKQVVAKGQWGYRRVVAAFGTGILTGEGEVDREKLGRLVFADREARVKLNTATHLPVGVAILQRVLWHWLTCCWLVVIDMPLLFETGAYHLTSPRVLVACDNDIQVERLVKRDRCSREEAEAKIRAQMPLEAKRQLADYVIDNSGTLPQLHSQVFAMLKSISSGAVWQGMVSSPLSLTLLLGMLWRVWK</sequence>
<keyword evidence="3" id="KW-0472">Membrane</keyword>
<dbReference type="SUPFAM" id="SSF52540">
    <property type="entry name" value="P-loop containing nucleoside triphosphate hydrolases"/>
    <property type="match status" value="1"/>
</dbReference>
<accession>A0AAW1QF25</accession>
<evidence type="ECO:0000256" key="2">
    <source>
        <dbReference type="ARBA" id="ARBA00022840"/>
    </source>
</evidence>
<evidence type="ECO:0000313" key="5">
    <source>
        <dbReference type="Proteomes" id="UP001489004"/>
    </source>
</evidence>
<dbReference type="PANTHER" id="PTHR10695:SF46">
    <property type="entry name" value="BIFUNCTIONAL COENZYME A SYNTHASE-RELATED"/>
    <property type="match status" value="1"/>
</dbReference>
<comment type="caution">
    <text evidence="4">The sequence shown here is derived from an EMBL/GenBank/DDBJ whole genome shotgun (WGS) entry which is preliminary data.</text>
</comment>
<evidence type="ECO:0008006" key="6">
    <source>
        <dbReference type="Google" id="ProtNLM"/>
    </source>
</evidence>
<dbReference type="EMBL" id="JALJOR010000003">
    <property type="protein sequence ID" value="KAK9819816.1"/>
    <property type="molecule type" value="Genomic_DNA"/>
</dbReference>
<dbReference type="PANTHER" id="PTHR10695">
    <property type="entry name" value="DEPHOSPHO-COA KINASE-RELATED"/>
    <property type="match status" value="1"/>
</dbReference>
<evidence type="ECO:0000313" key="4">
    <source>
        <dbReference type="EMBL" id="KAK9819816.1"/>
    </source>
</evidence>
<proteinExistence type="inferred from homology"/>
<keyword evidence="3" id="KW-1133">Transmembrane helix</keyword>
<dbReference type="HAMAP" id="MF_00376">
    <property type="entry name" value="Dephospho_CoA_kinase"/>
    <property type="match status" value="1"/>
</dbReference>
<dbReference type="GO" id="GO:0005524">
    <property type="term" value="F:ATP binding"/>
    <property type="evidence" value="ECO:0007669"/>
    <property type="project" value="UniProtKB-KW"/>
</dbReference>
<feature type="transmembrane region" description="Helical" evidence="3">
    <location>
        <begin position="199"/>
        <end position="222"/>
    </location>
</feature>
<evidence type="ECO:0000256" key="1">
    <source>
        <dbReference type="ARBA" id="ARBA00022741"/>
    </source>
</evidence>
<evidence type="ECO:0000256" key="3">
    <source>
        <dbReference type="SAM" id="Phobius"/>
    </source>
</evidence>
<dbReference type="NCBIfam" id="TIGR00152">
    <property type="entry name" value="dephospho-CoA kinase"/>
    <property type="match status" value="1"/>
</dbReference>
<gene>
    <name evidence="4" type="ORF">WJX72_002721</name>
</gene>
<organism evidence="4 5">
    <name type="scientific">[Myrmecia] bisecta</name>
    <dbReference type="NCBI Taxonomy" id="41462"/>
    <lineage>
        <taxon>Eukaryota</taxon>
        <taxon>Viridiplantae</taxon>
        <taxon>Chlorophyta</taxon>
        <taxon>core chlorophytes</taxon>
        <taxon>Trebouxiophyceae</taxon>
        <taxon>Trebouxiales</taxon>
        <taxon>Trebouxiaceae</taxon>
        <taxon>Myrmecia</taxon>
    </lineage>
</organism>
<dbReference type="PROSITE" id="PS51219">
    <property type="entry name" value="DPCK"/>
    <property type="match status" value="1"/>
</dbReference>
<keyword evidence="1" id="KW-0547">Nucleotide-binding</keyword>
<protein>
    <recommendedName>
        <fullName evidence="6">Dephospho-CoA kinase</fullName>
    </recommendedName>
</protein>
<name>A0AAW1QF25_9CHLO</name>
<keyword evidence="2" id="KW-0067">ATP-binding</keyword>
<dbReference type="Gene3D" id="3.40.50.300">
    <property type="entry name" value="P-loop containing nucleotide triphosphate hydrolases"/>
    <property type="match status" value="1"/>
</dbReference>
<dbReference type="CDD" id="cd02022">
    <property type="entry name" value="DPCK"/>
    <property type="match status" value="1"/>
</dbReference>
<reference evidence="4 5" key="1">
    <citation type="journal article" date="2024" name="Nat. Commun.">
        <title>Phylogenomics reveals the evolutionary origins of lichenization in chlorophyte algae.</title>
        <authorList>
            <person name="Puginier C."/>
            <person name="Libourel C."/>
            <person name="Otte J."/>
            <person name="Skaloud P."/>
            <person name="Haon M."/>
            <person name="Grisel S."/>
            <person name="Petersen M."/>
            <person name="Berrin J.G."/>
            <person name="Delaux P.M."/>
            <person name="Dal Grande F."/>
            <person name="Keller J."/>
        </authorList>
    </citation>
    <scope>NUCLEOTIDE SEQUENCE [LARGE SCALE GENOMIC DNA]</scope>
    <source>
        <strain evidence="4 5">SAG 2043</strain>
    </source>
</reference>
<dbReference type="Pfam" id="PF01121">
    <property type="entry name" value="CoaE"/>
    <property type="match status" value="1"/>
</dbReference>
<dbReference type="GO" id="GO:0015937">
    <property type="term" value="P:coenzyme A biosynthetic process"/>
    <property type="evidence" value="ECO:0007669"/>
    <property type="project" value="InterPro"/>
</dbReference>
<keyword evidence="3" id="KW-0812">Transmembrane</keyword>
<keyword evidence="5" id="KW-1185">Reference proteome</keyword>
<dbReference type="Proteomes" id="UP001489004">
    <property type="component" value="Unassembled WGS sequence"/>
</dbReference>
<dbReference type="AlphaFoldDB" id="A0AAW1QF25"/>